<keyword evidence="4" id="KW-0418">Kinase</keyword>
<gene>
    <name evidence="4" type="ORF">JOF45_002519</name>
</gene>
<protein>
    <submittedName>
        <fullName evidence="4">Hydroxymethylpyrimidine/phosphomethylpyrimidine kinase</fullName>
    </submittedName>
</protein>
<dbReference type="EMBL" id="JAGINX010000001">
    <property type="protein sequence ID" value="MBP2319500.1"/>
    <property type="molecule type" value="Genomic_DNA"/>
</dbReference>
<comment type="caution">
    <text evidence="4">The sequence shown here is derived from an EMBL/GenBank/DDBJ whole genome shotgun (WGS) entry which is preliminary data.</text>
</comment>
<dbReference type="PANTHER" id="PTHR20858">
    <property type="entry name" value="PHOSPHOMETHYLPYRIMIDINE KINASE"/>
    <property type="match status" value="1"/>
</dbReference>
<organism evidence="4 5">
    <name type="scientific">Nesterenkonia lacusekhoensis</name>
    <dbReference type="NCBI Taxonomy" id="150832"/>
    <lineage>
        <taxon>Bacteria</taxon>
        <taxon>Bacillati</taxon>
        <taxon>Actinomycetota</taxon>
        <taxon>Actinomycetes</taxon>
        <taxon>Micrococcales</taxon>
        <taxon>Micrococcaceae</taxon>
        <taxon>Nesterenkonia</taxon>
    </lineage>
</organism>
<dbReference type="PANTHER" id="PTHR20858:SF17">
    <property type="entry name" value="HYDROXYMETHYLPYRIMIDINE_PHOSPHOMETHYLPYRIMIDINE KINASE THI20-RELATED"/>
    <property type="match status" value="1"/>
</dbReference>
<dbReference type="SUPFAM" id="SSF53613">
    <property type="entry name" value="Ribokinase-like"/>
    <property type="match status" value="1"/>
</dbReference>
<dbReference type="Gene3D" id="3.40.1190.20">
    <property type="match status" value="1"/>
</dbReference>
<reference evidence="4 5" key="1">
    <citation type="submission" date="2021-03" db="EMBL/GenBank/DDBJ databases">
        <title>Sequencing the genomes of 1000 actinobacteria strains.</title>
        <authorList>
            <person name="Klenk H.-P."/>
        </authorList>
    </citation>
    <scope>NUCLEOTIDE SEQUENCE [LARGE SCALE GENOMIC DNA]</scope>
    <source>
        <strain evidence="4 5">DSM 12544</strain>
    </source>
</reference>
<keyword evidence="1" id="KW-0784">Thiamine biosynthesis</keyword>
<evidence type="ECO:0000256" key="2">
    <source>
        <dbReference type="SAM" id="MobiDB-lite"/>
    </source>
</evidence>
<evidence type="ECO:0000313" key="4">
    <source>
        <dbReference type="EMBL" id="MBP2319500.1"/>
    </source>
</evidence>
<dbReference type="Pfam" id="PF08543">
    <property type="entry name" value="Phos_pyr_kin"/>
    <property type="match status" value="1"/>
</dbReference>
<sequence length="87" mass="9145">MLDDLPVDATKIGMLGSAATVEATAKIIAEPHTRFGVIVLDPVLVATSGDTLSDDDAALDMVNHLPKHSSTWPGKPMLLPSTGHERS</sequence>
<accession>A0ABS4T4X6</accession>
<feature type="domain" description="Pyridoxamine kinase/Phosphomethylpyrimidine kinase" evidence="3">
    <location>
        <begin position="2"/>
        <end position="66"/>
    </location>
</feature>
<dbReference type="Proteomes" id="UP001519331">
    <property type="component" value="Unassembled WGS sequence"/>
</dbReference>
<dbReference type="InterPro" id="IPR029056">
    <property type="entry name" value="Ribokinase-like"/>
</dbReference>
<dbReference type="GO" id="GO:0016301">
    <property type="term" value="F:kinase activity"/>
    <property type="evidence" value="ECO:0007669"/>
    <property type="project" value="UniProtKB-KW"/>
</dbReference>
<dbReference type="InterPro" id="IPR013749">
    <property type="entry name" value="PM/HMP-P_kinase-1"/>
</dbReference>
<feature type="region of interest" description="Disordered" evidence="2">
    <location>
        <begin position="68"/>
        <end position="87"/>
    </location>
</feature>
<proteinExistence type="predicted"/>
<name>A0ABS4T4X6_9MICC</name>
<keyword evidence="4" id="KW-0808">Transferase</keyword>
<keyword evidence="5" id="KW-1185">Reference proteome</keyword>
<evidence type="ECO:0000313" key="5">
    <source>
        <dbReference type="Proteomes" id="UP001519331"/>
    </source>
</evidence>
<evidence type="ECO:0000256" key="1">
    <source>
        <dbReference type="ARBA" id="ARBA00022977"/>
    </source>
</evidence>
<evidence type="ECO:0000259" key="3">
    <source>
        <dbReference type="Pfam" id="PF08543"/>
    </source>
</evidence>